<dbReference type="GO" id="GO:0070006">
    <property type="term" value="F:metalloaminopeptidase activity"/>
    <property type="evidence" value="ECO:0007669"/>
    <property type="project" value="InterPro"/>
</dbReference>
<dbReference type="Pfam" id="PF00557">
    <property type="entry name" value="Peptidase_M24"/>
    <property type="match status" value="1"/>
</dbReference>
<dbReference type="EMBL" id="UOGK01000075">
    <property type="protein sequence ID" value="VAX36654.1"/>
    <property type="molecule type" value="Genomic_DNA"/>
</dbReference>
<dbReference type="SUPFAM" id="SSF53092">
    <property type="entry name" value="Creatinase/prolidase N-terminal domain"/>
    <property type="match status" value="1"/>
</dbReference>
<accession>A0A3B1DKT0</accession>
<dbReference type="AlphaFoldDB" id="A0A3B1DKT0"/>
<keyword evidence="3" id="KW-0479">Metal-binding</keyword>
<dbReference type="Gene3D" id="3.90.230.10">
    <property type="entry name" value="Creatinase/methionine aminopeptidase superfamily"/>
    <property type="match status" value="1"/>
</dbReference>
<sequence>MAKRAPKKKAARTAPRSTARRQTAAGGITPKEFAARRARVLKALGGAVGMVFAGEGGAPLLGKWRPNPHFAYLTGIDDEPGAVVVFDPKAEDPKRQVILFLKPADPELEVWDGYREQIGTTLKARYSIESIMRTRYLNRMLTGLARKRKRLACLHEVAGPDSPVSPDLALFRKLSERIVGLSIEDKTGLLPGLRGVKSRAEQALMERAVAASAAGYEAALGVIRPGCDEADIATALVRGFEDAGADGVGYNPIVGAGLHSTVLHYMKNRGPVAAGDLVLIDAGAEVGGYCADITRTYPASGKFTPRQREVYEVVLEAQLASIAAVKPGASMWEIDRASRRVIERAGFADAFVHSIGHHLGMEVHDAEPDGVLKAGMIVTIEPGVYLPDEKLGVRIEDDILVTAKGRKNLTKAITKDAKEIERALKG</sequence>
<dbReference type="Gene3D" id="3.40.350.10">
    <property type="entry name" value="Creatinase/prolidase N-terminal domain"/>
    <property type="match status" value="1"/>
</dbReference>
<evidence type="ECO:0000256" key="4">
    <source>
        <dbReference type="ARBA" id="ARBA00022801"/>
    </source>
</evidence>
<feature type="compositionally biased region" description="Basic residues" evidence="6">
    <location>
        <begin position="1"/>
        <end position="11"/>
    </location>
</feature>
<keyword evidence="8" id="KW-0645">Protease</keyword>
<dbReference type="SMART" id="SM01011">
    <property type="entry name" value="AMP_N"/>
    <property type="match status" value="1"/>
</dbReference>
<dbReference type="InterPro" id="IPR001131">
    <property type="entry name" value="Peptidase_M24B_aminopep-P_CS"/>
</dbReference>
<feature type="compositionally biased region" description="Low complexity" evidence="6">
    <location>
        <begin position="12"/>
        <end position="25"/>
    </location>
</feature>
<dbReference type="SUPFAM" id="SSF55920">
    <property type="entry name" value="Creatinase/aminopeptidase"/>
    <property type="match status" value="1"/>
</dbReference>
<dbReference type="PRINTS" id="PR00599">
    <property type="entry name" value="MAPEPTIDASE"/>
</dbReference>
<dbReference type="InterPro" id="IPR000994">
    <property type="entry name" value="Pept_M24"/>
</dbReference>
<organism evidence="8">
    <name type="scientific">hydrothermal vent metagenome</name>
    <dbReference type="NCBI Taxonomy" id="652676"/>
    <lineage>
        <taxon>unclassified sequences</taxon>
        <taxon>metagenomes</taxon>
        <taxon>ecological metagenomes</taxon>
    </lineage>
</organism>
<dbReference type="EC" id="3.4.11.9" evidence="8"/>
<dbReference type="InterPro" id="IPR029149">
    <property type="entry name" value="Creatin/AminoP/Spt16_N"/>
</dbReference>
<keyword evidence="5" id="KW-0464">Manganese</keyword>
<feature type="domain" description="Aminopeptidase P N-terminal" evidence="7">
    <location>
        <begin position="28"/>
        <end position="158"/>
    </location>
</feature>
<dbReference type="GO" id="GO:0030145">
    <property type="term" value="F:manganese ion binding"/>
    <property type="evidence" value="ECO:0007669"/>
    <property type="project" value="InterPro"/>
</dbReference>
<proteinExistence type="inferred from homology"/>
<name>A0A3B1DKT0_9ZZZZ</name>
<protein>
    <submittedName>
        <fullName evidence="8">Xaa-Pro aminopeptidase</fullName>
        <ecNumber evidence="8">3.4.11.9</ecNumber>
    </submittedName>
</protein>
<dbReference type="Pfam" id="PF05195">
    <property type="entry name" value="AMP_N"/>
    <property type="match status" value="1"/>
</dbReference>
<dbReference type="GO" id="GO:0005829">
    <property type="term" value="C:cytosol"/>
    <property type="evidence" value="ECO:0007669"/>
    <property type="project" value="TreeGrafter"/>
</dbReference>
<evidence type="ECO:0000259" key="7">
    <source>
        <dbReference type="SMART" id="SM01011"/>
    </source>
</evidence>
<comment type="cofactor">
    <cofactor evidence="1">
        <name>Mn(2+)</name>
        <dbReference type="ChEBI" id="CHEBI:29035"/>
    </cofactor>
</comment>
<keyword evidence="4 8" id="KW-0378">Hydrolase</keyword>
<reference evidence="8" key="1">
    <citation type="submission" date="2018-06" db="EMBL/GenBank/DDBJ databases">
        <authorList>
            <person name="Zhirakovskaya E."/>
        </authorList>
    </citation>
    <scope>NUCLEOTIDE SEQUENCE</scope>
</reference>
<gene>
    <name evidence="8" type="ORF">MNBD_PLANCTO03-2119</name>
</gene>
<dbReference type="InterPro" id="IPR001714">
    <property type="entry name" value="Pept_M24_MAP"/>
</dbReference>
<comment type="similarity">
    <text evidence="2">Belongs to the peptidase M24B family.</text>
</comment>
<dbReference type="PANTHER" id="PTHR43226:SF4">
    <property type="entry name" value="XAA-PRO AMINOPEPTIDASE 3"/>
    <property type="match status" value="1"/>
</dbReference>
<evidence type="ECO:0000256" key="1">
    <source>
        <dbReference type="ARBA" id="ARBA00001936"/>
    </source>
</evidence>
<dbReference type="GO" id="GO:0006508">
    <property type="term" value="P:proteolysis"/>
    <property type="evidence" value="ECO:0007669"/>
    <property type="project" value="TreeGrafter"/>
</dbReference>
<evidence type="ECO:0000256" key="2">
    <source>
        <dbReference type="ARBA" id="ARBA00008766"/>
    </source>
</evidence>
<keyword evidence="8" id="KW-0031">Aminopeptidase</keyword>
<dbReference type="InterPro" id="IPR007865">
    <property type="entry name" value="Aminopep_P_N"/>
</dbReference>
<evidence type="ECO:0000256" key="5">
    <source>
        <dbReference type="ARBA" id="ARBA00023211"/>
    </source>
</evidence>
<evidence type="ECO:0000256" key="3">
    <source>
        <dbReference type="ARBA" id="ARBA00022723"/>
    </source>
</evidence>
<evidence type="ECO:0000313" key="8">
    <source>
        <dbReference type="EMBL" id="VAX36654.1"/>
    </source>
</evidence>
<evidence type="ECO:0000256" key="6">
    <source>
        <dbReference type="SAM" id="MobiDB-lite"/>
    </source>
</evidence>
<dbReference type="InterPro" id="IPR036005">
    <property type="entry name" value="Creatinase/aminopeptidase-like"/>
</dbReference>
<dbReference type="PROSITE" id="PS00491">
    <property type="entry name" value="PROLINE_PEPTIDASE"/>
    <property type="match status" value="1"/>
</dbReference>
<feature type="region of interest" description="Disordered" evidence="6">
    <location>
        <begin position="1"/>
        <end position="29"/>
    </location>
</feature>
<dbReference type="PANTHER" id="PTHR43226">
    <property type="entry name" value="XAA-PRO AMINOPEPTIDASE 3"/>
    <property type="match status" value="1"/>
</dbReference>
<dbReference type="InterPro" id="IPR052433">
    <property type="entry name" value="X-Pro_dipept-like"/>
</dbReference>